<keyword evidence="3" id="KW-1185">Reference proteome</keyword>
<reference evidence="2 3" key="1">
    <citation type="journal article" date="2009" name="J. Bacteriol.">
        <title>Complete and draft genome sequences of six members of the Aquificales.</title>
        <authorList>
            <person name="Reysenbach A.L."/>
            <person name="Hamamura N."/>
            <person name="Podar M."/>
            <person name="Griffiths E."/>
            <person name="Ferreira S."/>
            <person name="Hochstein R."/>
            <person name="Heidelberg J."/>
            <person name="Johnson J."/>
            <person name="Mead D."/>
            <person name="Pohorille A."/>
            <person name="Sarmiento M."/>
            <person name="Schweighofer K."/>
            <person name="Seshadri R."/>
            <person name="Voytek M.A."/>
        </authorList>
    </citation>
    <scope>NUCLEOTIDE SEQUENCE [LARGE SCALE GENOMIC DNA]</scope>
    <source>
        <strain evidence="3">DSM 14350 / EX-H1</strain>
    </source>
</reference>
<dbReference type="HOGENOM" id="CLU_099059_0_0_0"/>
<dbReference type="STRING" id="123214.PERMA_1337"/>
<dbReference type="CDD" id="cd09658">
    <property type="entry name" value="Cas5_I-B"/>
    <property type="match status" value="1"/>
</dbReference>
<keyword evidence="1" id="KW-0051">Antiviral defense</keyword>
<dbReference type="eggNOG" id="COG1688">
    <property type="taxonomic scope" value="Bacteria"/>
</dbReference>
<proteinExistence type="predicted"/>
<dbReference type="InterPro" id="IPR013422">
    <property type="entry name" value="CRISPR-assoc_prot_Cas5_N"/>
</dbReference>
<evidence type="ECO:0000256" key="1">
    <source>
        <dbReference type="ARBA" id="ARBA00023118"/>
    </source>
</evidence>
<name>C0QR10_PERMH</name>
<dbReference type="KEGG" id="pmx:PERMA_1337"/>
<protein>
    <submittedName>
        <fullName evidence="2">Crispr-associated protein Cas5, tneap subtype</fullName>
    </submittedName>
</protein>
<dbReference type="AlphaFoldDB" id="C0QR10"/>
<dbReference type="NCBIfam" id="TIGR01895">
    <property type="entry name" value="cas_Cas5t"/>
    <property type="match status" value="1"/>
</dbReference>
<dbReference type="GO" id="GO:0051607">
    <property type="term" value="P:defense response to virus"/>
    <property type="evidence" value="ECO:0007669"/>
    <property type="project" value="UniProtKB-KW"/>
</dbReference>
<accession>C0QR10</accession>
<dbReference type="EMBL" id="CP001230">
    <property type="protein sequence ID" value="ACO03885.1"/>
    <property type="molecule type" value="Genomic_DNA"/>
</dbReference>
<sequence>MMRYIKDKWGKMFMKILRIKAYQLFANYRKPMSYNYWDSYPLPPLSTIRGWFHYVVWNGNKDENRHYIPISMSIQGKFSSVIQDLQTLIKFDRKRNTKGEIVIEGFNKAFSKSPTYVTNIFDINLHIYIKAEEHFLHRFIENVFKLEYPSIGRYEDLVRIDELKIIEPEPIDLYEEPHDIYYGIYINKKTADYFGLRGINYRMNFKYDGDLLNKTGLRYFERKDIVYVDNAVLGEGEILFDKEENRVIDLVGD</sequence>
<gene>
    <name evidence="2" type="primary">cas5t</name>
    <name evidence="2" type="ordered locus">PERMA_1337</name>
</gene>
<evidence type="ECO:0000313" key="2">
    <source>
        <dbReference type="EMBL" id="ACO03885.1"/>
    </source>
</evidence>
<evidence type="ECO:0000313" key="3">
    <source>
        <dbReference type="Proteomes" id="UP000001366"/>
    </source>
</evidence>
<dbReference type="PaxDb" id="123214-PERMA_1337"/>
<organism evidence="2 3">
    <name type="scientific">Persephonella marina (strain DSM 14350 / EX-H1)</name>
    <dbReference type="NCBI Taxonomy" id="123214"/>
    <lineage>
        <taxon>Bacteria</taxon>
        <taxon>Pseudomonadati</taxon>
        <taxon>Aquificota</taxon>
        <taxon>Aquificia</taxon>
        <taxon>Aquificales</taxon>
        <taxon>Hydrogenothermaceae</taxon>
        <taxon>Persephonella</taxon>
    </lineage>
</organism>
<dbReference type="InterPro" id="IPR013337">
    <property type="entry name" value="CRISPR-assoc_prot_Cas5_Tneap"/>
</dbReference>
<dbReference type="NCBIfam" id="TIGR02593">
    <property type="entry name" value="CRISPR_cas5"/>
    <property type="match status" value="1"/>
</dbReference>
<dbReference type="Proteomes" id="UP000001366">
    <property type="component" value="Chromosome"/>
</dbReference>